<accession>A0A9W8I0Y8</accession>
<protein>
    <submittedName>
        <fullName evidence="2">Uncharacterized protein</fullName>
    </submittedName>
</protein>
<name>A0A9W8I0Y8_9FUNG</name>
<reference evidence="2" key="1">
    <citation type="submission" date="2022-07" db="EMBL/GenBank/DDBJ databases">
        <title>Phylogenomic reconstructions and comparative analyses of Kickxellomycotina fungi.</title>
        <authorList>
            <person name="Reynolds N.K."/>
            <person name="Stajich J.E."/>
            <person name="Barry K."/>
            <person name="Grigoriev I.V."/>
            <person name="Crous P."/>
            <person name="Smith M.E."/>
        </authorList>
    </citation>
    <scope>NUCLEOTIDE SEQUENCE</scope>
    <source>
        <strain evidence="2">NRRL 1565</strain>
    </source>
</reference>
<sequence length="116" mass="12470">MSEQIIDVSPQCHLTMDQHAQLPLAFGDISLARAHFDTQSINNINQLHSVLSKGNAELGSANDRPISPVSPYQLDQAQDHVSSEFKRQLQSIQITPTESTSSVATTPGGPVLGAHV</sequence>
<keyword evidence="3" id="KW-1185">Reference proteome</keyword>
<feature type="region of interest" description="Disordered" evidence="1">
    <location>
        <begin position="92"/>
        <end position="116"/>
    </location>
</feature>
<dbReference type="OrthoDB" id="8964853at2759"/>
<dbReference type="AlphaFoldDB" id="A0A9W8I0Y8"/>
<gene>
    <name evidence="2" type="ORF">H4R20_003879</name>
</gene>
<evidence type="ECO:0000313" key="2">
    <source>
        <dbReference type="EMBL" id="KAJ2800914.1"/>
    </source>
</evidence>
<dbReference type="Proteomes" id="UP001140094">
    <property type="component" value="Unassembled WGS sequence"/>
</dbReference>
<dbReference type="EMBL" id="JANBUO010000903">
    <property type="protein sequence ID" value="KAJ2800914.1"/>
    <property type="molecule type" value="Genomic_DNA"/>
</dbReference>
<proteinExistence type="predicted"/>
<comment type="caution">
    <text evidence="2">The sequence shown here is derived from an EMBL/GenBank/DDBJ whole genome shotgun (WGS) entry which is preliminary data.</text>
</comment>
<organism evidence="2 3">
    <name type="scientific">Coemansia guatemalensis</name>
    <dbReference type="NCBI Taxonomy" id="2761395"/>
    <lineage>
        <taxon>Eukaryota</taxon>
        <taxon>Fungi</taxon>
        <taxon>Fungi incertae sedis</taxon>
        <taxon>Zoopagomycota</taxon>
        <taxon>Kickxellomycotina</taxon>
        <taxon>Kickxellomycetes</taxon>
        <taxon>Kickxellales</taxon>
        <taxon>Kickxellaceae</taxon>
        <taxon>Coemansia</taxon>
    </lineage>
</organism>
<feature type="compositionally biased region" description="Polar residues" evidence="1">
    <location>
        <begin position="92"/>
        <end position="105"/>
    </location>
</feature>
<evidence type="ECO:0000256" key="1">
    <source>
        <dbReference type="SAM" id="MobiDB-lite"/>
    </source>
</evidence>
<evidence type="ECO:0000313" key="3">
    <source>
        <dbReference type="Proteomes" id="UP001140094"/>
    </source>
</evidence>